<dbReference type="EMBL" id="AANZ01000004">
    <property type="protein sequence ID" value="EAQ81549.1"/>
    <property type="molecule type" value="Genomic_DNA"/>
</dbReference>
<dbReference type="AlphaFoldDB" id="A3ZP75"/>
<dbReference type="STRING" id="314230.DSM3645_28247"/>
<dbReference type="HOGENOM" id="CLU_3395320_0_0_0"/>
<evidence type="ECO:0000313" key="1">
    <source>
        <dbReference type="EMBL" id="EAQ81549.1"/>
    </source>
</evidence>
<protein>
    <submittedName>
        <fullName evidence="1">Uncharacterized protein</fullName>
    </submittedName>
</protein>
<organism evidence="1 2">
    <name type="scientific">Blastopirellula marina DSM 3645</name>
    <dbReference type="NCBI Taxonomy" id="314230"/>
    <lineage>
        <taxon>Bacteria</taxon>
        <taxon>Pseudomonadati</taxon>
        <taxon>Planctomycetota</taxon>
        <taxon>Planctomycetia</taxon>
        <taxon>Pirellulales</taxon>
        <taxon>Pirellulaceae</taxon>
        <taxon>Blastopirellula</taxon>
    </lineage>
</organism>
<comment type="caution">
    <text evidence="1">The sequence shown here is derived from an EMBL/GenBank/DDBJ whole genome shotgun (WGS) entry which is preliminary data.</text>
</comment>
<dbReference type="Proteomes" id="UP000004358">
    <property type="component" value="Unassembled WGS sequence"/>
</dbReference>
<name>A3ZP75_9BACT</name>
<gene>
    <name evidence="1" type="ORF">DSM3645_28247</name>
</gene>
<evidence type="ECO:0000313" key="2">
    <source>
        <dbReference type="Proteomes" id="UP000004358"/>
    </source>
</evidence>
<sequence>MGLEGKFLPALLCDRQATSIGNWKGGESFHV</sequence>
<proteinExistence type="predicted"/>
<reference evidence="1 2" key="1">
    <citation type="submission" date="2006-02" db="EMBL/GenBank/DDBJ databases">
        <authorList>
            <person name="Amann R."/>
            <person name="Ferriera S."/>
            <person name="Johnson J."/>
            <person name="Kravitz S."/>
            <person name="Halpern A."/>
            <person name="Remington K."/>
            <person name="Beeson K."/>
            <person name="Tran B."/>
            <person name="Rogers Y.-H."/>
            <person name="Friedman R."/>
            <person name="Venter J.C."/>
        </authorList>
    </citation>
    <scope>NUCLEOTIDE SEQUENCE [LARGE SCALE GENOMIC DNA]</scope>
    <source>
        <strain evidence="1 2">DSM 3645</strain>
    </source>
</reference>
<accession>A3ZP75</accession>